<keyword evidence="4" id="KW-0175">Coiled coil</keyword>
<feature type="coiled-coil region" evidence="4">
    <location>
        <begin position="79"/>
        <end position="106"/>
    </location>
</feature>
<feature type="domain" description="Glutamine amidotransferase type-2" evidence="7">
    <location>
        <begin position="190"/>
        <end position="279"/>
    </location>
</feature>
<dbReference type="GO" id="GO:0004066">
    <property type="term" value="F:asparagine synthase (glutamine-hydrolyzing) activity"/>
    <property type="evidence" value="ECO:0007669"/>
    <property type="project" value="InterPro"/>
</dbReference>
<protein>
    <submittedName>
        <fullName evidence="8">Asparagine synthase family protein</fullName>
    </submittedName>
</protein>
<proteinExistence type="predicted"/>
<evidence type="ECO:0000259" key="6">
    <source>
        <dbReference type="Pfam" id="PF00733"/>
    </source>
</evidence>
<comment type="caution">
    <text evidence="8">The sequence shown here is derived from an EMBL/GenBank/DDBJ whole genome shotgun (WGS) entry which is preliminary data.</text>
</comment>
<dbReference type="InterPro" id="IPR017932">
    <property type="entry name" value="GATase_2_dom"/>
</dbReference>
<evidence type="ECO:0000313" key="9">
    <source>
        <dbReference type="Proteomes" id="UP000536275"/>
    </source>
</evidence>
<dbReference type="AlphaFoldDB" id="A0A8H6BX29"/>
<feature type="region of interest" description="Disordered" evidence="5">
    <location>
        <begin position="20"/>
        <end position="41"/>
    </location>
</feature>
<dbReference type="GO" id="GO:0006529">
    <property type="term" value="P:asparagine biosynthetic process"/>
    <property type="evidence" value="ECO:0007669"/>
    <property type="project" value="UniProtKB-KW"/>
</dbReference>
<dbReference type="Pfam" id="PF13537">
    <property type="entry name" value="GATase_7"/>
    <property type="match status" value="1"/>
</dbReference>
<name>A0A8H6BX29_CANAX</name>
<dbReference type="InterPro" id="IPR051857">
    <property type="entry name" value="Asn_synthetase_domain"/>
</dbReference>
<sequence>MCGILLKVSNKPLDIPSCIPQPLRQTDNDQKTNSNQHQQQHQQWETLDKAIIESFLNKGSELKPLTNQQIYKLNNLSHLRELNNQLSKLKNNVKRLSSDLEYQRQEQIKQLQTEIDLISKDYDDDDNDGLEIDRQKGEGEDDLDQLIYNISNRGPDYLNFSQFNTTTNNGDEFHFQTFSAILSLRQPFTRQPIFKDQFVLQFNGELYNQECLQINDTQFIIDKLHEHLQVNDNRNNAILSTLKSLNGEFAIILIDLLENKIYFGRDSIGKRSLCYKLSGGVKNKQLIISSVSNKGFIDCENIIYEYNLGYNTLAKHKLHELPSHANIESGAIKDEEQLVKNLYDELKKSIWKRQDSIHPLIEDNNQESKLAVLFSGGLDCTIIANIICQLFMEQNTTTKTPIDLLTVGFDNPPIKSWFHLNKQFPLLNLQLIEINVDYKSWLLHKSRVKKLMYPYNTEMDLSIAIAFYFASSCLKSITSKTILRDKQIDWDTFIQSPNKYITKIENYESKAKVLFSGLGADELFAGYSRHEAIFNKKENITNDNTNLLYEELQESLNYDISIIHQRNLSRDDRVISCWGKELRYPYLDENFIDWVIQNIPPQLKFKYKKYILRQLANYLQMSYVSIELKRAIQFGAKSAKLEIGQNKTKGTDSL</sequence>
<evidence type="ECO:0000256" key="5">
    <source>
        <dbReference type="SAM" id="MobiDB-lite"/>
    </source>
</evidence>
<reference evidence="8 9" key="1">
    <citation type="submission" date="2020-03" db="EMBL/GenBank/DDBJ databases">
        <title>FDA dAtabase for Regulatory Grade micrObial Sequences (FDA-ARGOS): Supporting development and validation of Infectious Disease Dx tests.</title>
        <authorList>
            <person name="Campos J."/>
            <person name="Goldberg B."/>
            <person name="Tallon L."/>
            <person name="Sadzewicz L."/>
            <person name="Vavikolanu K."/>
            <person name="Mehta A."/>
            <person name="Aluvathingal J."/>
            <person name="Nadendla S."/>
            <person name="Nandy P."/>
            <person name="Geyer C."/>
            <person name="Yan Y."/>
            <person name="Sichtig H."/>
        </authorList>
    </citation>
    <scope>NUCLEOTIDE SEQUENCE [LARGE SCALE GENOMIC DNA]</scope>
    <source>
        <strain evidence="8 9">FDAARGOS_656</strain>
    </source>
</reference>
<evidence type="ECO:0000256" key="1">
    <source>
        <dbReference type="ARBA" id="ARBA00022605"/>
    </source>
</evidence>
<accession>A0A8H6BX29</accession>
<dbReference type="InterPro" id="IPR014729">
    <property type="entry name" value="Rossmann-like_a/b/a_fold"/>
</dbReference>
<evidence type="ECO:0000256" key="4">
    <source>
        <dbReference type="SAM" id="Coils"/>
    </source>
</evidence>
<dbReference type="CDD" id="cd01991">
    <property type="entry name" value="Asn_synthase_B_C"/>
    <property type="match status" value="1"/>
</dbReference>
<feature type="domain" description="Asparagine synthetase" evidence="6">
    <location>
        <begin position="509"/>
        <end position="617"/>
    </location>
</feature>
<dbReference type="CDD" id="cd03766">
    <property type="entry name" value="Gn_AT_II_novel"/>
    <property type="match status" value="1"/>
</dbReference>
<dbReference type="Proteomes" id="UP000536275">
    <property type="component" value="Unassembled WGS sequence"/>
</dbReference>
<dbReference type="Gene3D" id="3.60.20.10">
    <property type="entry name" value="Glutamine Phosphoribosylpyrophosphate, subunit 1, domain 1"/>
    <property type="match status" value="1"/>
</dbReference>
<dbReference type="SUPFAM" id="SSF52402">
    <property type="entry name" value="Adenine nucleotide alpha hydrolases-like"/>
    <property type="match status" value="1"/>
</dbReference>
<keyword evidence="2" id="KW-0061">Asparagine biosynthesis</keyword>
<dbReference type="InterPro" id="IPR001962">
    <property type="entry name" value="Asn_synthase"/>
</dbReference>
<keyword evidence="1" id="KW-0028">Amino-acid biosynthesis</keyword>
<dbReference type="Pfam" id="PF00733">
    <property type="entry name" value="Asn_synthase"/>
    <property type="match status" value="1"/>
</dbReference>
<evidence type="ECO:0000256" key="3">
    <source>
        <dbReference type="ARBA" id="ARBA00022962"/>
    </source>
</evidence>
<evidence type="ECO:0000259" key="7">
    <source>
        <dbReference type="Pfam" id="PF13537"/>
    </source>
</evidence>
<dbReference type="PANTHER" id="PTHR45937">
    <property type="entry name" value="ASPARAGINE SYNTHETASE DOMAIN-CONTAINING PROTEIN 1"/>
    <property type="match status" value="1"/>
</dbReference>
<dbReference type="Gene3D" id="3.40.50.620">
    <property type="entry name" value="HUPs"/>
    <property type="match status" value="1"/>
</dbReference>
<keyword evidence="3" id="KW-0315">Glutamine amidotransferase</keyword>
<dbReference type="EMBL" id="JABWAD010000060">
    <property type="protein sequence ID" value="KAF6063803.1"/>
    <property type="molecule type" value="Genomic_DNA"/>
</dbReference>
<dbReference type="PANTHER" id="PTHR45937:SF1">
    <property type="entry name" value="ASPARAGINE SYNTHETASE DOMAIN-CONTAINING PROTEIN 1"/>
    <property type="match status" value="1"/>
</dbReference>
<evidence type="ECO:0000256" key="2">
    <source>
        <dbReference type="ARBA" id="ARBA00022888"/>
    </source>
</evidence>
<gene>
    <name evidence="8" type="ORF">FOB64_005417</name>
</gene>
<evidence type="ECO:0000313" key="8">
    <source>
        <dbReference type="EMBL" id="KAF6063803.1"/>
    </source>
</evidence>
<dbReference type="SUPFAM" id="SSF56235">
    <property type="entry name" value="N-terminal nucleophile aminohydrolases (Ntn hydrolases)"/>
    <property type="match status" value="1"/>
</dbReference>
<dbReference type="InterPro" id="IPR029055">
    <property type="entry name" value="Ntn_hydrolases_N"/>
</dbReference>
<organism evidence="8 9">
    <name type="scientific">Candida albicans</name>
    <name type="common">Yeast</name>
    <dbReference type="NCBI Taxonomy" id="5476"/>
    <lineage>
        <taxon>Eukaryota</taxon>
        <taxon>Fungi</taxon>
        <taxon>Dikarya</taxon>
        <taxon>Ascomycota</taxon>
        <taxon>Saccharomycotina</taxon>
        <taxon>Pichiomycetes</taxon>
        <taxon>Debaryomycetaceae</taxon>
        <taxon>Candida/Lodderomyces clade</taxon>
        <taxon>Candida</taxon>
    </lineage>
</organism>